<evidence type="ECO:0000313" key="2">
    <source>
        <dbReference type="EMBL" id="KAG8462473.1"/>
    </source>
</evidence>
<keyword evidence="1" id="KW-1133">Transmembrane helix</keyword>
<feature type="transmembrane region" description="Helical" evidence="1">
    <location>
        <begin position="61"/>
        <end position="82"/>
    </location>
</feature>
<organism evidence="2 3">
    <name type="scientific">Diacronema lutheri</name>
    <name type="common">Unicellular marine alga</name>
    <name type="synonym">Monochrysis lutheri</name>
    <dbReference type="NCBI Taxonomy" id="2081491"/>
    <lineage>
        <taxon>Eukaryota</taxon>
        <taxon>Haptista</taxon>
        <taxon>Haptophyta</taxon>
        <taxon>Pavlovophyceae</taxon>
        <taxon>Pavlovales</taxon>
        <taxon>Pavlovaceae</taxon>
        <taxon>Diacronema</taxon>
    </lineage>
</organism>
<dbReference type="Proteomes" id="UP000751190">
    <property type="component" value="Unassembled WGS sequence"/>
</dbReference>
<dbReference type="OMA" id="KCALLIE"/>
<sequence length="156" mass="16656">MSPPAYVKLCTLLAEGLLLAPGLRNLMAPGAMLPILGDAEFTRGLFGDVTAGTLDGRRALALSQLWGALIVAFGMVKLVTIFTNPEGTFLRRNLMLTIGFGDVLLFAFLQEHTQMLADGFSADTLPVKCALLIEASALLIDVVTRPRQTKPGGKRA</sequence>
<evidence type="ECO:0000313" key="3">
    <source>
        <dbReference type="Proteomes" id="UP000751190"/>
    </source>
</evidence>
<name>A0A8J6CCG6_DIALT</name>
<evidence type="ECO:0000256" key="1">
    <source>
        <dbReference type="SAM" id="Phobius"/>
    </source>
</evidence>
<accession>A0A8J6CCG6</accession>
<gene>
    <name evidence="2" type="ORF">KFE25_010298</name>
</gene>
<keyword evidence="1" id="KW-0472">Membrane</keyword>
<dbReference type="EMBL" id="JAGTXO010000020">
    <property type="protein sequence ID" value="KAG8462473.1"/>
    <property type="molecule type" value="Genomic_DNA"/>
</dbReference>
<keyword evidence="1" id="KW-0812">Transmembrane</keyword>
<keyword evidence="3" id="KW-1185">Reference proteome</keyword>
<dbReference type="AlphaFoldDB" id="A0A8J6CCG6"/>
<protein>
    <submittedName>
        <fullName evidence="2">Uncharacterized protein</fullName>
    </submittedName>
</protein>
<comment type="caution">
    <text evidence="2">The sequence shown here is derived from an EMBL/GenBank/DDBJ whole genome shotgun (WGS) entry which is preliminary data.</text>
</comment>
<proteinExistence type="predicted"/>
<reference evidence="2" key="1">
    <citation type="submission" date="2021-05" db="EMBL/GenBank/DDBJ databases">
        <title>The genome of the haptophyte Pavlova lutheri (Diacronema luteri, Pavlovales) - a model for lipid biosynthesis in eukaryotic algae.</title>
        <authorList>
            <person name="Hulatt C.J."/>
            <person name="Posewitz M.C."/>
        </authorList>
    </citation>
    <scope>NUCLEOTIDE SEQUENCE</scope>
    <source>
        <strain evidence="2">NIVA-4/92</strain>
    </source>
</reference>